<dbReference type="OrthoDB" id="1919501at2759"/>
<keyword evidence="3" id="KW-0862">Zinc</keyword>
<dbReference type="Pfam" id="PF25576">
    <property type="entry name" value="TPR_RNF123"/>
    <property type="match status" value="1"/>
</dbReference>
<evidence type="ECO:0000259" key="6">
    <source>
        <dbReference type="PROSITE" id="PS50089"/>
    </source>
</evidence>
<dbReference type="GO" id="GO:0008270">
    <property type="term" value="F:zinc ion binding"/>
    <property type="evidence" value="ECO:0007669"/>
    <property type="project" value="UniProtKB-KW"/>
</dbReference>
<dbReference type="Pfam" id="PF13920">
    <property type="entry name" value="zf-C3HC4_3"/>
    <property type="match status" value="1"/>
</dbReference>
<dbReference type="AlphaFoldDB" id="A0A9J5ZI90"/>
<organism evidence="7 8">
    <name type="scientific">Solanum commersonii</name>
    <name type="common">Commerson's wild potato</name>
    <name type="synonym">Commerson's nightshade</name>
    <dbReference type="NCBI Taxonomy" id="4109"/>
    <lineage>
        <taxon>Eukaryota</taxon>
        <taxon>Viridiplantae</taxon>
        <taxon>Streptophyta</taxon>
        <taxon>Embryophyta</taxon>
        <taxon>Tracheophyta</taxon>
        <taxon>Spermatophyta</taxon>
        <taxon>Magnoliopsida</taxon>
        <taxon>eudicotyledons</taxon>
        <taxon>Gunneridae</taxon>
        <taxon>Pentapetalae</taxon>
        <taxon>asterids</taxon>
        <taxon>lamiids</taxon>
        <taxon>Solanales</taxon>
        <taxon>Solanaceae</taxon>
        <taxon>Solanoideae</taxon>
        <taxon>Solaneae</taxon>
        <taxon>Solanum</taxon>
    </lineage>
</organism>
<keyword evidence="2 4" id="KW-0863">Zinc-finger</keyword>
<reference evidence="7 8" key="1">
    <citation type="submission" date="2020-09" db="EMBL/GenBank/DDBJ databases">
        <title>De no assembly of potato wild relative species, Solanum commersonii.</title>
        <authorList>
            <person name="Cho K."/>
        </authorList>
    </citation>
    <scope>NUCLEOTIDE SEQUENCE [LARGE SCALE GENOMIC DNA]</scope>
    <source>
        <strain evidence="7">LZ3.2</strain>
        <tissue evidence="7">Leaf</tissue>
    </source>
</reference>
<feature type="chain" id="PRO_5039891662" description="RING-type domain-containing protein" evidence="5">
    <location>
        <begin position="17"/>
        <end position="197"/>
    </location>
</feature>
<accession>A0A9J5ZI90</accession>
<dbReference type="Gene3D" id="3.30.40.10">
    <property type="entry name" value="Zinc/RING finger domain, C3HC4 (zinc finger)"/>
    <property type="match status" value="1"/>
</dbReference>
<dbReference type="EMBL" id="JACXVP010000004">
    <property type="protein sequence ID" value="KAG5611719.1"/>
    <property type="molecule type" value="Genomic_DNA"/>
</dbReference>
<dbReference type="PANTHER" id="PTHR13363:SF5">
    <property type="entry name" value="E3 UBIQUITIN-PROTEIN LIGASE RNF123"/>
    <property type="match status" value="1"/>
</dbReference>
<dbReference type="InterPro" id="IPR057987">
    <property type="entry name" value="TPR_RNF123/RKP"/>
</dbReference>
<evidence type="ECO:0000313" key="8">
    <source>
        <dbReference type="Proteomes" id="UP000824120"/>
    </source>
</evidence>
<keyword evidence="5" id="KW-0732">Signal</keyword>
<keyword evidence="1" id="KW-0479">Metal-binding</keyword>
<evidence type="ECO:0000256" key="2">
    <source>
        <dbReference type="ARBA" id="ARBA00022771"/>
    </source>
</evidence>
<proteinExistence type="predicted"/>
<comment type="caution">
    <text evidence="7">The sequence shown here is derived from an EMBL/GenBank/DDBJ whole genome shotgun (WGS) entry which is preliminary data.</text>
</comment>
<dbReference type="PANTHER" id="PTHR13363">
    <property type="entry name" value="RING FINGER AND SRY DOMAIN-CONTAINING"/>
    <property type="match status" value="1"/>
</dbReference>
<dbReference type="GO" id="GO:0051603">
    <property type="term" value="P:proteolysis involved in protein catabolic process"/>
    <property type="evidence" value="ECO:0007669"/>
    <property type="project" value="TreeGrafter"/>
</dbReference>
<dbReference type="InterPro" id="IPR013083">
    <property type="entry name" value="Znf_RING/FYVE/PHD"/>
</dbReference>
<dbReference type="GO" id="GO:0005737">
    <property type="term" value="C:cytoplasm"/>
    <property type="evidence" value="ECO:0007669"/>
    <property type="project" value="TreeGrafter"/>
</dbReference>
<dbReference type="GO" id="GO:0004842">
    <property type="term" value="F:ubiquitin-protein transferase activity"/>
    <property type="evidence" value="ECO:0007669"/>
    <property type="project" value="InterPro"/>
</dbReference>
<name>A0A9J5ZI90_SOLCO</name>
<protein>
    <recommendedName>
        <fullName evidence="6">RING-type domain-containing protein</fullName>
    </recommendedName>
</protein>
<evidence type="ECO:0000313" key="7">
    <source>
        <dbReference type="EMBL" id="KAG5611719.1"/>
    </source>
</evidence>
<dbReference type="InterPro" id="IPR045129">
    <property type="entry name" value="RNF123/RKP/RSPRY1"/>
</dbReference>
<feature type="domain" description="RING-type" evidence="6">
    <location>
        <begin position="136"/>
        <end position="170"/>
    </location>
</feature>
<sequence>MCVCVSLGSSLFGVFSCHSCSFVRRPGQPPEKLNRGMILAPLAGIILNLLDASRESDTGDNDMVGIFASMDCPDTVVSGLQYLLEYNWASLFRGDDYLEKIRQLEIFSGLLICQSEVVEDERIAYGGETDYDDSICCICYTSQANAQFVPCSHVSCFGCISRHLLNCERCFFCNATVLEVLKTDVNADQGHFSNLEE</sequence>
<dbReference type="InterPro" id="IPR001841">
    <property type="entry name" value="Znf_RING"/>
</dbReference>
<gene>
    <name evidence="7" type="ORF">H5410_023000</name>
</gene>
<feature type="signal peptide" evidence="5">
    <location>
        <begin position="1"/>
        <end position="16"/>
    </location>
</feature>
<dbReference type="PROSITE" id="PS50089">
    <property type="entry name" value="ZF_RING_2"/>
    <property type="match status" value="1"/>
</dbReference>
<evidence type="ECO:0000256" key="4">
    <source>
        <dbReference type="PROSITE-ProRule" id="PRU00175"/>
    </source>
</evidence>
<dbReference type="Proteomes" id="UP000824120">
    <property type="component" value="Chromosome 4"/>
</dbReference>
<evidence type="ECO:0000256" key="3">
    <source>
        <dbReference type="ARBA" id="ARBA00022833"/>
    </source>
</evidence>
<dbReference type="SUPFAM" id="SSF57850">
    <property type="entry name" value="RING/U-box"/>
    <property type="match status" value="1"/>
</dbReference>
<keyword evidence="8" id="KW-1185">Reference proteome</keyword>
<evidence type="ECO:0000256" key="1">
    <source>
        <dbReference type="ARBA" id="ARBA00022723"/>
    </source>
</evidence>
<evidence type="ECO:0000256" key="5">
    <source>
        <dbReference type="SAM" id="SignalP"/>
    </source>
</evidence>